<reference evidence="2" key="2">
    <citation type="submission" date="2019-10" db="EMBL/GenBank/DDBJ databases">
        <authorList>
            <consortium name="NCBI Genome Project"/>
        </authorList>
    </citation>
    <scope>NUCLEOTIDE SEQUENCE</scope>
    <source>
        <strain evidence="2">NI907</strain>
    </source>
</reference>
<dbReference type="RefSeq" id="XP_030982737.1">
    <property type="nucleotide sequence ID" value="XM_031125209.1"/>
</dbReference>
<dbReference type="GeneID" id="41960118"/>
<protein>
    <submittedName>
        <fullName evidence="2">Uncharacterized protein</fullName>
    </submittedName>
</protein>
<proteinExistence type="predicted"/>
<accession>A0A6P8B6A6</accession>
<organism evidence="1 2">
    <name type="scientific">Pyricularia grisea</name>
    <name type="common">Crabgrass-specific blast fungus</name>
    <name type="synonym">Magnaporthe grisea</name>
    <dbReference type="NCBI Taxonomy" id="148305"/>
    <lineage>
        <taxon>Eukaryota</taxon>
        <taxon>Fungi</taxon>
        <taxon>Dikarya</taxon>
        <taxon>Ascomycota</taxon>
        <taxon>Pezizomycotina</taxon>
        <taxon>Sordariomycetes</taxon>
        <taxon>Sordariomycetidae</taxon>
        <taxon>Magnaporthales</taxon>
        <taxon>Pyriculariaceae</taxon>
        <taxon>Pyricularia</taxon>
    </lineage>
</organism>
<dbReference type="Proteomes" id="UP000515153">
    <property type="component" value="Chromosome I"/>
</dbReference>
<reference evidence="2" key="3">
    <citation type="submission" date="2025-08" db="UniProtKB">
        <authorList>
            <consortium name="RefSeq"/>
        </authorList>
    </citation>
    <scope>IDENTIFICATION</scope>
    <source>
        <strain evidence="2">NI907</strain>
    </source>
</reference>
<evidence type="ECO:0000313" key="1">
    <source>
        <dbReference type="Proteomes" id="UP000515153"/>
    </source>
</evidence>
<name>A0A6P8B6A6_PYRGI</name>
<keyword evidence="1" id="KW-1185">Reference proteome</keyword>
<sequence length="157" mass="17477">MVPAKRRRLLLIRFPKDELACSGVDAVGTDNNVGFDDRAVAESHGAGVLIHTFYLAPGMDYSAVPSCFPFKLAMQVGSVDKLCLHTPQARSRIGGMRNGLQKKRKSTAYMDVLACFNEGTSGHKASNARTDNNDFQRFHSYVDLFRFSFLENENLIK</sequence>
<reference evidence="1 2" key="1">
    <citation type="journal article" date="2019" name="Mol. Biol. Evol.">
        <title>Blast fungal genomes show frequent chromosomal changes, gene gains and losses, and effector gene turnover.</title>
        <authorList>
            <person name="Gomez Luciano L.B."/>
            <person name="Jason Tsai I."/>
            <person name="Chuma I."/>
            <person name="Tosa Y."/>
            <person name="Chen Y.H."/>
            <person name="Li J.Y."/>
            <person name="Li M.Y."/>
            <person name="Jade Lu M.Y."/>
            <person name="Nakayashiki H."/>
            <person name="Li W.H."/>
        </authorList>
    </citation>
    <scope>NUCLEOTIDE SEQUENCE [LARGE SCALE GENOMIC DNA]</scope>
    <source>
        <strain evidence="1 2">NI907</strain>
    </source>
</reference>
<dbReference type="AlphaFoldDB" id="A0A6P8B6A6"/>
<evidence type="ECO:0000313" key="2">
    <source>
        <dbReference type="RefSeq" id="XP_030982737.1"/>
    </source>
</evidence>
<gene>
    <name evidence="2" type="ORF">PgNI_05172</name>
</gene>
<dbReference type="KEGG" id="pgri:PgNI_05172"/>